<protein>
    <recommendedName>
        <fullName evidence="2">Dimethyladenosine transferase</fullName>
    </recommendedName>
</protein>
<dbReference type="SUPFAM" id="SSF55961">
    <property type="entry name" value="Bet v1-like"/>
    <property type="match status" value="1"/>
</dbReference>
<sequence length="151" mass="17524">MPDLFSVSVERVVPASPQEVFDLLADARRHPEIDGGGSVREAVDAPDRLHRGARFGMRMHMGGPYSMTSTVIEFEEQRRIAWQPRPTRSLFATVIGGRVWRYELTPVEGGTLVRQTWDIRSERFPPALLAYRWRARQDMEQTLVRLEERFR</sequence>
<dbReference type="InterPro" id="IPR019587">
    <property type="entry name" value="Polyketide_cyclase/dehydratase"/>
</dbReference>
<dbReference type="InterPro" id="IPR023393">
    <property type="entry name" value="START-like_dom_sf"/>
</dbReference>
<organism evidence="1">
    <name type="scientific">uncultured Frankineae bacterium</name>
    <dbReference type="NCBI Taxonomy" id="437475"/>
    <lineage>
        <taxon>Bacteria</taxon>
        <taxon>Bacillati</taxon>
        <taxon>Actinomycetota</taxon>
        <taxon>Actinomycetes</taxon>
        <taxon>Frankiales</taxon>
        <taxon>environmental samples</taxon>
    </lineage>
</organism>
<dbReference type="Gene3D" id="3.30.530.20">
    <property type="match status" value="1"/>
</dbReference>
<dbReference type="Pfam" id="PF10604">
    <property type="entry name" value="Polyketide_cyc2"/>
    <property type="match status" value="1"/>
</dbReference>
<evidence type="ECO:0000313" key="1">
    <source>
        <dbReference type="EMBL" id="CAA9318323.1"/>
    </source>
</evidence>
<name>A0A6J4KZW2_9ACTN</name>
<dbReference type="EMBL" id="CADCUB010000052">
    <property type="protein sequence ID" value="CAA9318323.1"/>
    <property type="molecule type" value="Genomic_DNA"/>
</dbReference>
<reference evidence="1" key="1">
    <citation type="submission" date="2020-02" db="EMBL/GenBank/DDBJ databases">
        <authorList>
            <person name="Meier V. D."/>
        </authorList>
    </citation>
    <scope>NUCLEOTIDE SEQUENCE</scope>
    <source>
        <strain evidence="1">AVDCRST_MAG07</strain>
    </source>
</reference>
<proteinExistence type="predicted"/>
<accession>A0A6J4KZW2</accession>
<evidence type="ECO:0008006" key="2">
    <source>
        <dbReference type="Google" id="ProtNLM"/>
    </source>
</evidence>
<dbReference type="AlphaFoldDB" id="A0A6J4KZW2"/>
<gene>
    <name evidence="1" type="ORF">AVDCRST_MAG07-1628</name>
</gene>